<reference evidence="4" key="1">
    <citation type="submission" date="2021-05" db="EMBL/GenBank/DDBJ databases">
        <authorList>
            <person name="Sun Q."/>
            <person name="Inoue M."/>
        </authorList>
    </citation>
    <scope>NUCLEOTIDE SEQUENCE</scope>
    <source>
        <strain evidence="4">VKM B-3255</strain>
    </source>
</reference>
<dbReference type="Pfam" id="PF05036">
    <property type="entry name" value="SPOR"/>
    <property type="match status" value="1"/>
</dbReference>
<feature type="compositionally biased region" description="Basic and acidic residues" evidence="1">
    <location>
        <begin position="184"/>
        <end position="202"/>
    </location>
</feature>
<dbReference type="SUPFAM" id="SSF110997">
    <property type="entry name" value="Sporulation related repeat"/>
    <property type="match status" value="1"/>
</dbReference>
<evidence type="ECO:0000259" key="3">
    <source>
        <dbReference type="PROSITE" id="PS51724"/>
    </source>
</evidence>
<feature type="compositionally biased region" description="Basic and acidic residues" evidence="1">
    <location>
        <begin position="116"/>
        <end position="144"/>
    </location>
</feature>
<dbReference type="InterPro" id="IPR036680">
    <property type="entry name" value="SPOR-like_sf"/>
</dbReference>
<feature type="region of interest" description="Disordered" evidence="1">
    <location>
        <begin position="315"/>
        <end position="454"/>
    </location>
</feature>
<proteinExistence type="predicted"/>
<feature type="compositionally biased region" description="Low complexity" evidence="1">
    <location>
        <begin position="210"/>
        <end position="226"/>
    </location>
</feature>
<dbReference type="PROSITE" id="PS51724">
    <property type="entry name" value="SPOR"/>
    <property type="match status" value="1"/>
</dbReference>
<evidence type="ECO:0000256" key="1">
    <source>
        <dbReference type="SAM" id="MobiDB-lite"/>
    </source>
</evidence>
<feature type="compositionally biased region" description="Low complexity" evidence="1">
    <location>
        <begin position="146"/>
        <end position="157"/>
    </location>
</feature>
<comment type="caution">
    <text evidence="4">The sequence shown here is derived from an EMBL/GenBank/DDBJ whole genome shotgun (WGS) entry which is preliminary data.</text>
</comment>
<gene>
    <name evidence="4" type="ORF">KIP89_03435</name>
</gene>
<dbReference type="EMBL" id="JAHCQH010000014">
    <property type="protein sequence ID" value="MBS9476152.1"/>
    <property type="molecule type" value="Genomic_DNA"/>
</dbReference>
<keyword evidence="5" id="KW-1185">Reference proteome</keyword>
<feature type="compositionally biased region" description="Pro residues" evidence="1">
    <location>
        <begin position="62"/>
        <end position="78"/>
    </location>
</feature>
<feature type="compositionally biased region" description="Low complexity" evidence="1">
    <location>
        <begin position="406"/>
        <end position="420"/>
    </location>
</feature>
<dbReference type="RefSeq" id="WP_213754013.1">
    <property type="nucleotide sequence ID" value="NZ_JAHCQH010000014.1"/>
</dbReference>
<evidence type="ECO:0000313" key="5">
    <source>
        <dbReference type="Proteomes" id="UP001166585"/>
    </source>
</evidence>
<accession>A0ABS5R3V0</accession>
<keyword evidence="2" id="KW-1133">Transmembrane helix</keyword>
<feature type="transmembrane region" description="Helical" evidence="2">
    <location>
        <begin position="272"/>
        <end position="293"/>
    </location>
</feature>
<evidence type="ECO:0000256" key="2">
    <source>
        <dbReference type="SAM" id="Phobius"/>
    </source>
</evidence>
<name>A0ABS5R3V0_9HYPH</name>
<keyword evidence="2" id="KW-0472">Membrane</keyword>
<organism evidence="4 5">
    <name type="scientific">Ancylobacter radicis</name>
    <dbReference type="NCBI Taxonomy" id="2836179"/>
    <lineage>
        <taxon>Bacteria</taxon>
        <taxon>Pseudomonadati</taxon>
        <taxon>Pseudomonadota</taxon>
        <taxon>Alphaproteobacteria</taxon>
        <taxon>Hyphomicrobiales</taxon>
        <taxon>Xanthobacteraceae</taxon>
        <taxon>Ancylobacter</taxon>
    </lineage>
</organism>
<feature type="compositionally biased region" description="Low complexity" evidence="1">
    <location>
        <begin position="51"/>
        <end position="61"/>
    </location>
</feature>
<dbReference type="Proteomes" id="UP001166585">
    <property type="component" value="Unassembled WGS sequence"/>
</dbReference>
<dbReference type="InterPro" id="IPR007730">
    <property type="entry name" value="SPOR-like_dom"/>
</dbReference>
<feature type="domain" description="SPOR" evidence="3">
    <location>
        <begin position="475"/>
        <end position="560"/>
    </location>
</feature>
<protein>
    <submittedName>
        <fullName evidence="4">SPOR domain-containing protein</fullName>
    </submittedName>
</protein>
<feature type="compositionally biased region" description="Polar residues" evidence="1">
    <location>
        <begin position="433"/>
        <end position="445"/>
    </location>
</feature>
<sequence length="560" mass="57784">MANDTTRNRQGSPAEDPLAELARLMGQEDEFADLLRQTQSARPAPRPAAPAPASAASAARAPLPPRPASTRPSAPPSPSAASPAPARPAPPTSFAALAADVFAETQRRPAPSARSSLEETARDLNRAMVRPERAPAPRPTDARIDPYASAPRAPAPRSFDRAVEDSAADAVSRALSEPFDLADEPVRSEPRAASRATPRTETEPPPAWMARGAASSGAAPSPATAREIPAGDDAYDYGRSASAEEPYDEDEFVEQNYELDGEEAPRPNRRKLMMVAALLAVTVTGVAIGYVVMSGSRGTVTTSGDAPVIHAEQGPNKIVPAQPAQEQGSDGQKLIYDRVGGSTPTGNERVVSSEEQPVDMSQAAQPQPRVIQPAPSPSASSSANATEPKRVRTLTVRADGSIVEDAPASPVPAGSASVQSGAQPTASAPIPLSSGSGAPVSTSPTPLAATPSIVPNAPNTPARVAAAPAPAASAPAAAGAYVVQIASVRSEAEAQATWRSMQAKYPGVLGGQSMAVRRADLGDRGIYYRAQVGSFANRDDANALCQALRSQGGDCMVQRN</sequence>
<keyword evidence="2" id="KW-0812">Transmembrane</keyword>
<dbReference type="Gene3D" id="3.30.70.1070">
    <property type="entry name" value="Sporulation related repeat"/>
    <property type="match status" value="1"/>
</dbReference>
<evidence type="ECO:0000313" key="4">
    <source>
        <dbReference type="EMBL" id="MBS9476152.1"/>
    </source>
</evidence>
<feature type="region of interest" description="Disordered" evidence="1">
    <location>
        <begin position="27"/>
        <end position="252"/>
    </location>
</feature>